<protein>
    <recommendedName>
        <fullName evidence="2">DUF7913 domain-containing protein</fullName>
    </recommendedName>
</protein>
<dbReference type="EnsemblPlants" id="AES67756">
    <property type="protein sequence ID" value="AES67756"/>
    <property type="gene ID" value="MTR_2g098740"/>
</dbReference>
<dbReference type="Proteomes" id="UP000002051">
    <property type="component" value="Chromosome 2"/>
</dbReference>
<evidence type="ECO:0000313" key="5">
    <source>
        <dbReference type="Proteomes" id="UP000002051"/>
    </source>
</evidence>
<dbReference type="PANTHER" id="PTHR33913">
    <property type="entry name" value="ALEURONE LAYER MORPHOGENESIS PROTEIN"/>
    <property type="match status" value="1"/>
</dbReference>
<feature type="domain" description="DUF7913" evidence="2">
    <location>
        <begin position="24"/>
        <end position="86"/>
    </location>
</feature>
<dbReference type="EMBL" id="CM001218">
    <property type="protein sequence ID" value="AES67756.2"/>
    <property type="molecule type" value="Genomic_DNA"/>
</dbReference>
<dbReference type="Pfam" id="PF25500">
    <property type="entry name" value="DUF7913"/>
    <property type="match status" value="1"/>
</dbReference>
<sequence length="110" mass="12375">MISVSVTESTSQTRTKNSNIDGSKVCPTVDAIRAFLEYLVDPLLQEDNSTNDDLPQSQHEKDANQVHLVVLLKNCCHKKLNQELAKFQPSLLSDPYRILSFRDPLSLTSM</sequence>
<evidence type="ECO:0000313" key="3">
    <source>
        <dbReference type="EMBL" id="AES67756.2"/>
    </source>
</evidence>
<feature type="region of interest" description="Disordered" evidence="1">
    <location>
        <begin position="1"/>
        <end position="22"/>
    </location>
</feature>
<dbReference type="PANTHER" id="PTHR33913:SF3">
    <property type="entry name" value="ALEURONE LAYER MORPHOGENESIS PROTEIN"/>
    <property type="match status" value="1"/>
</dbReference>
<feature type="compositionally biased region" description="Polar residues" evidence="1">
    <location>
        <begin position="1"/>
        <end position="21"/>
    </location>
</feature>
<organism evidence="3 5">
    <name type="scientific">Medicago truncatula</name>
    <name type="common">Barrel medic</name>
    <name type="synonym">Medicago tribuloides</name>
    <dbReference type="NCBI Taxonomy" id="3880"/>
    <lineage>
        <taxon>Eukaryota</taxon>
        <taxon>Viridiplantae</taxon>
        <taxon>Streptophyta</taxon>
        <taxon>Embryophyta</taxon>
        <taxon>Tracheophyta</taxon>
        <taxon>Spermatophyta</taxon>
        <taxon>Magnoliopsida</taxon>
        <taxon>eudicotyledons</taxon>
        <taxon>Gunneridae</taxon>
        <taxon>Pentapetalae</taxon>
        <taxon>rosids</taxon>
        <taxon>fabids</taxon>
        <taxon>Fabales</taxon>
        <taxon>Fabaceae</taxon>
        <taxon>Papilionoideae</taxon>
        <taxon>50 kb inversion clade</taxon>
        <taxon>NPAAA clade</taxon>
        <taxon>Hologalegina</taxon>
        <taxon>IRL clade</taxon>
        <taxon>Trifolieae</taxon>
        <taxon>Medicago</taxon>
    </lineage>
</organism>
<dbReference type="HOGENOM" id="CLU_2430370_0_0_1"/>
<name>G7IHT4_MEDTR</name>
<proteinExistence type="predicted"/>
<dbReference type="AlphaFoldDB" id="G7IHT4"/>
<reference evidence="4" key="3">
    <citation type="submission" date="2015-04" db="UniProtKB">
        <authorList>
            <consortium name="EnsemblPlants"/>
        </authorList>
    </citation>
    <scope>IDENTIFICATION</scope>
    <source>
        <strain evidence="4">cv. Jemalong A17</strain>
    </source>
</reference>
<dbReference type="PaxDb" id="3880-AES67756"/>
<gene>
    <name evidence="3" type="ordered locus">MTR_2g098740</name>
</gene>
<keyword evidence="5" id="KW-1185">Reference proteome</keyword>
<reference evidence="3 5" key="1">
    <citation type="journal article" date="2011" name="Nature">
        <title>The Medicago genome provides insight into the evolution of rhizobial symbioses.</title>
        <authorList>
            <person name="Young N.D."/>
            <person name="Debelle F."/>
            <person name="Oldroyd G.E."/>
            <person name="Geurts R."/>
            <person name="Cannon S.B."/>
            <person name="Udvardi M.K."/>
            <person name="Benedito V.A."/>
            <person name="Mayer K.F."/>
            <person name="Gouzy J."/>
            <person name="Schoof H."/>
            <person name="Van de Peer Y."/>
            <person name="Proost S."/>
            <person name="Cook D.R."/>
            <person name="Meyers B.C."/>
            <person name="Spannagl M."/>
            <person name="Cheung F."/>
            <person name="De Mita S."/>
            <person name="Krishnakumar V."/>
            <person name="Gundlach H."/>
            <person name="Zhou S."/>
            <person name="Mudge J."/>
            <person name="Bharti A.K."/>
            <person name="Murray J.D."/>
            <person name="Naoumkina M.A."/>
            <person name="Rosen B."/>
            <person name="Silverstein K.A."/>
            <person name="Tang H."/>
            <person name="Rombauts S."/>
            <person name="Zhao P.X."/>
            <person name="Zhou P."/>
            <person name="Barbe V."/>
            <person name="Bardou P."/>
            <person name="Bechner M."/>
            <person name="Bellec A."/>
            <person name="Berger A."/>
            <person name="Berges H."/>
            <person name="Bidwell S."/>
            <person name="Bisseling T."/>
            <person name="Choisne N."/>
            <person name="Couloux A."/>
            <person name="Denny R."/>
            <person name="Deshpande S."/>
            <person name="Dai X."/>
            <person name="Doyle J.J."/>
            <person name="Dudez A.M."/>
            <person name="Farmer A.D."/>
            <person name="Fouteau S."/>
            <person name="Franken C."/>
            <person name="Gibelin C."/>
            <person name="Gish J."/>
            <person name="Goldstein S."/>
            <person name="Gonzalez A.J."/>
            <person name="Green P.J."/>
            <person name="Hallab A."/>
            <person name="Hartog M."/>
            <person name="Hua A."/>
            <person name="Humphray S.J."/>
            <person name="Jeong D.H."/>
            <person name="Jing Y."/>
            <person name="Jocker A."/>
            <person name="Kenton S.M."/>
            <person name="Kim D.J."/>
            <person name="Klee K."/>
            <person name="Lai H."/>
            <person name="Lang C."/>
            <person name="Lin S."/>
            <person name="Macmil S.L."/>
            <person name="Magdelenat G."/>
            <person name="Matthews L."/>
            <person name="McCorrison J."/>
            <person name="Monaghan E.L."/>
            <person name="Mun J.H."/>
            <person name="Najar F.Z."/>
            <person name="Nicholson C."/>
            <person name="Noirot C."/>
            <person name="O'Bleness M."/>
            <person name="Paule C.R."/>
            <person name="Poulain J."/>
            <person name="Prion F."/>
            <person name="Qin B."/>
            <person name="Qu C."/>
            <person name="Retzel E.F."/>
            <person name="Riddle C."/>
            <person name="Sallet E."/>
            <person name="Samain S."/>
            <person name="Samson N."/>
            <person name="Sanders I."/>
            <person name="Saurat O."/>
            <person name="Scarpelli C."/>
            <person name="Schiex T."/>
            <person name="Segurens B."/>
            <person name="Severin A.J."/>
            <person name="Sherrier D.J."/>
            <person name="Shi R."/>
            <person name="Sims S."/>
            <person name="Singer S.R."/>
            <person name="Sinharoy S."/>
            <person name="Sterck L."/>
            <person name="Viollet A."/>
            <person name="Wang B.B."/>
            <person name="Wang K."/>
            <person name="Wang M."/>
            <person name="Wang X."/>
            <person name="Warfsmann J."/>
            <person name="Weissenbach J."/>
            <person name="White D.D."/>
            <person name="White J.D."/>
            <person name="Wiley G.B."/>
            <person name="Wincker P."/>
            <person name="Xing Y."/>
            <person name="Yang L."/>
            <person name="Yao Z."/>
            <person name="Ying F."/>
            <person name="Zhai J."/>
            <person name="Zhou L."/>
            <person name="Zuber A."/>
            <person name="Denarie J."/>
            <person name="Dixon R.A."/>
            <person name="May G.D."/>
            <person name="Schwartz D.C."/>
            <person name="Rogers J."/>
            <person name="Quetier F."/>
            <person name="Town C.D."/>
            <person name="Roe B.A."/>
        </authorList>
    </citation>
    <scope>NUCLEOTIDE SEQUENCE [LARGE SCALE GENOMIC DNA]</scope>
    <source>
        <strain evidence="3">A17</strain>
        <strain evidence="4 5">cv. Jemalong A17</strain>
    </source>
</reference>
<reference evidence="3 5" key="2">
    <citation type="journal article" date="2014" name="BMC Genomics">
        <title>An improved genome release (version Mt4.0) for the model legume Medicago truncatula.</title>
        <authorList>
            <person name="Tang H."/>
            <person name="Krishnakumar V."/>
            <person name="Bidwell S."/>
            <person name="Rosen B."/>
            <person name="Chan A."/>
            <person name="Zhou S."/>
            <person name="Gentzbittel L."/>
            <person name="Childs K.L."/>
            <person name="Yandell M."/>
            <person name="Gundlach H."/>
            <person name="Mayer K.F."/>
            <person name="Schwartz D.C."/>
            <person name="Town C.D."/>
        </authorList>
    </citation>
    <scope>GENOME REANNOTATION</scope>
    <source>
        <strain evidence="4 5">cv. Jemalong A17</strain>
    </source>
</reference>
<evidence type="ECO:0000313" key="4">
    <source>
        <dbReference type="EnsemblPlants" id="AES67756"/>
    </source>
</evidence>
<evidence type="ECO:0000259" key="2">
    <source>
        <dbReference type="Pfam" id="PF25500"/>
    </source>
</evidence>
<evidence type="ECO:0000256" key="1">
    <source>
        <dbReference type="SAM" id="MobiDB-lite"/>
    </source>
</evidence>
<dbReference type="InterPro" id="IPR057235">
    <property type="entry name" value="DUF7913"/>
</dbReference>
<accession>G7IHT4</accession>
<accession>A0A0C3V8R3</accession>